<gene>
    <name evidence="1" type="ORF">EVAR_35654_1</name>
</gene>
<evidence type="ECO:0000313" key="2">
    <source>
        <dbReference type="Proteomes" id="UP000299102"/>
    </source>
</evidence>
<keyword evidence="2" id="KW-1185">Reference proteome</keyword>
<name>A0A4C1VEC8_EUMVA</name>
<evidence type="ECO:0000313" key="1">
    <source>
        <dbReference type="EMBL" id="GBP37221.1"/>
    </source>
</evidence>
<protein>
    <submittedName>
        <fullName evidence="1">Uncharacterized protein</fullName>
    </submittedName>
</protein>
<dbReference type="EMBL" id="BGZK01000331">
    <property type="protein sequence ID" value="GBP37221.1"/>
    <property type="molecule type" value="Genomic_DNA"/>
</dbReference>
<organism evidence="1 2">
    <name type="scientific">Eumeta variegata</name>
    <name type="common">Bagworm moth</name>
    <name type="synonym">Eumeta japonica</name>
    <dbReference type="NCBI Taxonomy" id="151549"/>
    <lineage>
        <taxon>Eukaryota</taxon>
        <taxon>Metazoa</taxon>
        <taxon>Ecdysozoa</taxon>
        <taxon>Arthropoda</taxon>
        <taxon>Hexapoda</taxon>
        <taxon>Insecta</taxon>
        <taxon>Pterygota</taxon>
        <taxon>Neoptera</taxon>
        <taxon>Endopterygota</taxon>
        <taxon>Lepidoptera</taxon>
        <taxon>Glossata</taxon>
        <taxon>Ditrysia</taxon>
        <taxon>Tineoidea</taxon>
        <taxon>Psychidae</taxon>
        <taxon>Oiketicinae</taxon>
        <taxon>Eumeta</taxon>
    </lineage>
</organism>
<reference evidence="1 2" key="1">
    <citation type="journal article" date="2019" name="Commun. Biol.">
        <title>The bagworm genome reveals a unique fibroin gene that provides high tensile strength.</title>
        <authorList>
            <person name="Kono N."/>
            <person name="Nakamura H."/>
            <person name="Ohtoshi R."/>
            <person name="Tomita M."/>
            <person name="Numata K."/>
            <person name="Arakawa K."/>
        </authorList>
    </citation>
    <scope>NUCLEOTIDE SEQUENCE [LARGE SCALE GENOMIC DNA]</scope>
</reference>
<accession>A0A4C1VEC8</accession>
<dbReference type="Proteomes" id="UP000299102">
    <property type="component" value="Unassembled WGS sequence"/>
</dbReference>
<comment type="caution">
    <text evidence="1">The sequence shown here is derived from an EMBL/GenBank/DDBJ whole genome shotgun (WGS) entry which is preliminary data.</text>
</comment>
<dbReference type="OrthoDB" id="10072016at2759"/>
<sequence length="184" mass="20839">MAKPKPKTKTTNPRKLGARSYKNYTDEMLVLAVESVANYIITTKDAEKQFDCGSLLTKLDARMLVYDYLKKIIVKIFSTEKSQPCPLKQIYISSSCRIVATALVLAPPVVRLRLRPRTWPGVTFAHEMFEEVARGRSARPLREEGLLILPLGTNFIFGATPVRRTSLFISADWLPEGPRLKQKK</sequence>
<dbReference type="AlphaFoldDB" id="A0A4C1VEC8"/>
<proteinExistence type="predicted"/>